<feature type="region of interest" description="Disordered" evidence="1">
    <location>
        <begin position="291"/>
        <end position="313"/>
    </location>
</feature>
<dbReference type="AlphaFoldDB" id="A0A1Q9DGV1"/>
<dbReference type="Proteomes" id="UP000186817">
    <property type="component" value="Unassembled WGS sequence"/>
</dbReference>
<proteinExistence type="predicted"/>
<gene>
    <name evidence="2" type="ORF">AK812_SmicGene23650</name>
</gene>
<evidence type="ECO:0000313" key="3">
    <source>
        <dbReference type="Proteomes" id="UP000186817"/>
    </source>
</evidence>
<organism evidence="2 3">
    <name type="scientific">Symbiodinium microadriaticum</name>
    <name type="common">Dinoflagellate</name>
    <name type="synonym">Zooxanthella microadriatica</name>
    <dbReference type="NCBI Taxonomy" id="2951"/>
    <lineage>
        <taxon>Eukaryota</taxon>
        <taxon>Sar</taxon>
        <taxon>Alveolata</taxon>
        <taxon>Dinophyceae</taxon>
        <taxon>Suessiales</taxon>
        <taxon>Symbiodiniaceae</taxon>
        <taxon>Symbiodinium</taxon>
    </lineage>
</organism>
<name>A0A1Q9DGV1_SYMMI</name>
<evidence type="ECO:0000313" key="2">
    <source>
        <dbReference type="EMBL" id="OLP94330.1"/>
    </source>
</evidence>
<comment type="caution">
    <text evidence="2">The sequence shown here is derived from an EMBL/GenBank/DDBJ whole genome shotgun (WGS) entry which is preliminary data.</text>
</comment>
<evidence type="ECO:0000256" key="1">
    <source>
        <dbReference type="SAM" id="MobiDB-lite"/>
    </source>
</evidence>
<reference evidence="2 3" key="1">
    <citation type="submission" date="2016-02" db="EMBL/GenBank/DDBJ databases">
        <title>Genome analysis of coral dinoflagellate symbionts highlights evolutionary adaptations to a symbiotic lifestyle.</title>
        <authorList>
            <person name="Aranda M."/>
            <person name="Li Y."/>
            <person name="Liew Y.J."/>
            <person name="Baumgarten S."/>
            <person name="Simakov O."/>
            <person name="Wilson M."/>
            <person name="Piel J."/>
            <person name="Ashoor H."/>
            <person name="Bougouffa S."/>
            <person name="Bajic V.B."/>
            <person name="Ryu T."/>
            <person name="Ravasi T."/>
            <person name="Bayer T."/>
            <person name="Micklem G."/>
            <person name="Kim H."/>
            <person name="Bhak J."/>
            <person name="Lajeunesse T.C."/>
            <person name="Voolstra C.R."/>
        </authorList>
    </citation>
    <scope>NUCLEOTIDE SEQUENCE [LARGE SCALE GENOMIC DNA]</scope>
    <source>
        <strain evidence="2 3">CCMP2467</strain>
    </source>
</reference>
<dbReference type="EMBL" id="LSRX01000547">
    <property type="protein sequence ID" value="OLP94330.1"/>
    <property type="molecule type" value="Genomic_DNA"/>
</dbReference>
<protein>
    <submittedName>
        <fullName evidence="2">Uncharacterized protein</fullName>
    </submittedName>
</protein>
<sequence>MVAVISSEGHGVNAWDTRSLASECLRQKDLADNGFAVALPASFTTATATADVRFANLVPFKSRHKLSIGPPAASGFKMQGNTTEDMPRDAAGEGVSLRLNQKIDDACANAPPRPFQRKPALDWRGLGLDRADRHRANFPARISRYEPEISYTTPLYNREADTCGSTGSLESLDTSLEIGVPCPELCYLLPEKAASGMQGMGHWGATAKQGLRRRQHGVIGVIGHISGDRRALPGVVLLAPREGGSTGSLESLDTSLEIGVPCPELCYLLPEKAASGMQGMGHWGAKAKQGLRRCEDQGRHGRRRKAEKGRQNDCDHPALDFSTVWTYAFTQRRQVFSHTPAHKRKLDAQNLTASLSTAATDGSGDAAELLQHALSAIAQDALFDGWRSTGASALGMRAREVGLRGCGLDKQLPLLPNKTSFRYRYVQGSHVQAVKNMLQHRCAREVATAEGESVDTMFGASLRNRIHPCDSFVRGPTGTTVGEQLHTFLQDKKRTGTTVGEQLHTFLQDKKRRRDRGSLMETGMDDVQAGMGKEYARTSYVHGDVADDGKQTLGAITKQT</sequence>
<accession>A0A1Q9DGV1</accession>
<keyword evidence="3" id="KW-1185">Reference proteome</keyword>